<feature type="compositionally biased region" description="Polar residues" evidence="1">
    <location>
        <begin position="72"/>
        <end position="89"/>
    </location>
</feature>
<evidence type="ECO:0000256" key="1">
    <source>
        <dbReference type="SAM" id="MobiDB-lite"/>
    </source>
</evidence>
<evidence type="ECO:0000313" key="3">
    <source>
        <dbReference type="Proteomes" id="UP000294650"/>
    </source>
</evidence>
<proteinExistence type="predicted"/>
<keyword evidence="3" id="KW-1185">Reference proteome</keyword>
<reference evidence="2 3" key="1">
    <citation type="submission" date="2019-03" db="EMBL/GenBank/DDBJ databases">
        <title>Genomic Encyclopedia of Type Strains, Phase IV (KMG-IV): sequencing the most valuable type-strain genomes for metagenomic binning, comparative biology and taxonomic classification.</title>
        <authorList>
            <person name="Goeker M."/>
        </authorList>
    </citation>
    <scope>NUCLEOTIDE SEQUENCE [LARGE SCALE GENOMIC DNA]</scope>
    <source>
        <strain evidence="2 3">DSM 25894</strain>
    </source>
</reference>
<organism evidence="2 3">
    <name type="scientific">Melghiribacillus thermohalophilus</name>
    <dbReference type="NCBI Taxonomy" id="1324956"/>
    <lineage>
        <taxon>Bacteria</taxon>
        <taxon>Bacillati</taxon>
        <taxon>Bacillota</taxon>
        <taxon>Bacilli</taxon>
        <taxon>Bacillales</taxon>
        <taxon>Bacillaceae</taxon>
        <taxon>Melghiribacillus</taxon>
    </lineage>
</organism>
<evidence type="ECO:0000313" key="2">
    <source>
        <dbReference type="EMBL" id="TCT17998.1"/>
    </source>
</evidence>
<feature type="region of interest" description="Disordered" evidence="1">
    <location>
        <begin position="23"/>
        <end position="104"/>
    </location>
</feature>
<name>A0A4R3MUN2_9BACI</name>
<sequence>MKKIALLGVSALTAITIAGCQGDEGLGTNNNYDTGVEPTRYTENNDIEPNRDRVGMDNNDLGPNYNDPDRNGVNNNEAGPNYNGTNQDRNWNRDRGLNGDGDNLMNENNRFEVADDAADRIAEEVREVERAYVLAGNNNAYVAAVLDNDQERIDADLRTRIERVVRSIDRDIDNVYVSANTEFVDLSEGYINGDNRDDDGFVEEFNEMTQRLFPDMD</sequence>
<dbReference type="OrthoDB" id="1707228at2"/>
<keyword evidence="2" id="KW-0449">Lipoprotein</keyword>
<dbReference type="AlphaFoldDB" id="A0A4R3MUN2"/>
<dbReference type="RefSeq" id="WP_132372829.1">
    <property type="nucleotide sequence ID" value="NZ_SMAN01000025.1"/>
</dbReference>
<dbReference type="PROSITE" id="PS51257">
    <property type="entry name" value="PROKAR_LIPOPROTEIN"/>
    <property type="match status" value="1"/>
</dbReference>
<protein>
    <submittedName>
        <fullName evidence="2">YhcN/YlaJ family sporulation lipoprotein</fullName>
    </submittedName>
</protein>
<gene>
    <name evidence="2" type="ORF">EDD68_1259</name>
</gene>
<comment type="caution">
    <text evidence="2">The sequence shown here is derived from an EMBL/GenBank/DDBJ whole genome shotgun (WGS) entry which is preliminary data.</text>
</comment>
<accession>A0A4R3MUN2</accession>
<dbReference type="Proteomes" id="UP000294650">
    <property type="component" value="Unassembled WGS sequence"/>
</dbReference>
<dbReference type="Pfam" id="PF09580">
    <property type="entry name" value="Spore_YhcN_YlaJ"/>
    <property type="match status" value="1"/>
</dbReference>
<dbReference type="EMBL" id="SMAN01000025">
    <property type="protein sequence ID" value="TCT17998.1"/>
    <property type="molecule type" value="Genomic_DNA"/>
</dbReference>
<dbReference type="InterPro" id="IPR019076">
    <property type="entry name" value="Spore_lipoprot_YhcN/YlaJ-like"/>
</dbReference>